<protein>
    <submittedName>
        <fullName evidence="1">RNA-directed DNA polymerase, eukaryota</fullName>
    </submittedName>
</protein>
<keyword evidence="1" id="KW-0695">RNA-directed DNA polymerase</keyword>
<accession>A0A699UAF2</accession>
<evidence type="ECO:0000313" key="1">
    <source>
        <dbReference type="EMBL" id="GFD18963.1"/>
    </source>
</evidence>
<organism evidence="1">
    <name type="scientific">Tanacetum cinerariifolium</name>
    <name type="common">Dalmatian daisy</name>
    <name type="synonym">Chrysanthemum cinerariifolium</name>
    <dbReference type="NCBI Taxonomy" id="118510"/>
    <lineage>
        <taxon>Eukaryota</taxon>
        <taxon>Viridiplantae</taxon>
        <taxon>Streptophyta</taxon>
        <taxon>Embryophyta</taxon>
        <taxon>Tracheophyta</taxon>
        <taxon>Spermatophyta</taxon>
        <taxon>Magnoliopsida</taxon>
        <taxon>eudicotyledons</taxon>
        <taxon>Gunneridae</taxon>
        <taxon>Pentapetalae</taxon>
        <taxon>asterids</taxon>
        <taxon>campanulids</taxon>
        <taxon>Asterales</taxon>
        <taxon>Asteraceae</taxon>
        <taxon>Asteroideae</taxon>
        <taxon>Anthemideae</taxon>
        <taxon>Anthemidinae</taxon>
        <taxon>Tanacetum</taxon>
    </lineage>
</organism>
<proteinExistence type="predicted"/>
<comment type="caution">
    <text evidence="1">The sequence shown here is derived from an EMBL/GenBank/DDBJ whole genome shotgun (WGS) entry which is preliminary data.</text>
</comment>
<dbReference type="GO" id="GO:0003964">
    <property type="term" value="F:RNA-directed DNA polymerase activity"/>
    <property type="evidence" value="ECO:0007669"/>
    <property type="project" value="UniProtKB-KW"/>
</dbReference>
<dbReference type="EMBL" id="BKCJ011311006">
    <property type="protein sequence ID" value="GFD18963.1"/>
    <property type="molecule type" value="Genomic_DNA"/>
</dbReference>
<gene>
    <name evidence="1" type="ORF">Tci_890932</name>
</gene>
<keyword evidence="1" id="KW-0548">Nucleotidyltransferase</keyword>
<name>A0A699UAF2_TANCI</name>
<reference evidence="1" key="1">
    <citation type="journal article" date="2019" name="Sci. Rep.">
        <title>Draft genome of Tanacetum cinerariifolium, the natural source of mosquito coil.</title>
        <authorList>
            <person name="Yamashiro T."/>
            <person name="Shiraishi A."/>
            <person name="Satake H."/>
            <person name="Nakayama K."/>
        </authorList>
    </citation>
    <scope>NUCLEOTIDE SEQUENCE</scope>
</reference>
<sequence>MDGSKWDLIKELRDVDKDLDQGVVSDYLISKRHEVTHQLQDIKSREAADFVQKSKFRWAIEGDENSKYFHGIINKKRSQLAIRGVFVDGIW</sequence>
<dbReference type="AlphaFoldDB" id="A0A699UAF2"/>
<keyword evidence="1" id="KW-0808">Transferase</keyword>